<organism evidence="6 7">
    <name type="scientific">Prauserella endophytica</name>
    <dbReference type="NCBI Taxonomy" id="1592324"/>
    <lineage>
        <taxon>Bacteria</taxon>
        <taxon>Bacillati</taxon>
        <taxon>Actinomycetota</taxon>
        <taxon>Actinomycetes</taxon>
        <taxon>Pseudonocardiales</taxon>
        <taxon>Pseudonocardiaceae</taxon>
        <taxon>Prauserella</taxon>
        <taxon>Prauserella coralliicola group</taxon>
    </lineage>
</organism>
<dbReference type="Gene3D" id="1.10.530.10">
    <property type="match status" value="1"/>
</dbReference>
<evidence type="ECO:0000313" key="6">
    <source>
        <dbReference type="EMBL" id="TKG58901.1"/>
    </source>
</evidence>
<evidence type="ECO:0000256" key="2">
    <source>
        <dbReference type="SAM" id="Coils"/>
    </source>
</evidence>
<dbReference type="EMBL" id="SWMS01000049">
    <property type="protein sequence ID" value="TKG58901.1"/>
    <property type="molecule type" value="Genomic_DNA"/>
</dbReference>
<feature type="domain" description="Phage tail tape measure protein" evidence="5">
    <location>
        <begin position="126"/>
        <end position="314"/>
    </location>
</feature>
<feature type="coiled-coil region" evidence="2">
    <location>
        <begin position="30"/>
        <end position="57"/>
    </location>
</feature>
<dbReference type="PANTHER" id="PTHR37813">
    <property type="entry name" value="FELS-2 PROPHAGE PROTEIN"/>
    <property type="match status" value="1"/>
</dbReference>
<proteinExistence type="predicted"/>
<gene>
    <name evidence="6" type="ORF">FCN18_37445</name>
</gene>
<keyword evidence="3" id="KW-1133">Transmembrane helix</keyword>
<dbReference type="InterPro" id="IPR008258">
    <property type="entry name" value="Transglycosylase_SLT_dom_1"/>
</dbReference>
<keyword evidence="7" id="KW-1185">Reference proteome</keyword>
<name>A0ABY2RSV1_9PSEU</name>
<dbReference type="Pfam" id="PF10145">
    <property type="entry name" value="PhageMin_Tail"/>
    <property type="match status" value="1"/>
</dbReference>
<dbReference type="InterPro" id="IPR023346">
    <property type="entry name" value="Lysozyme-like_dom_sf"/>
</dbReference>
<evidence type="ECO:0000259" key="5">
    <source>
        <dbReference type="Pfam" id="PF10145"/>
    </source>
</evidence>
<accession>A0ABY2RSV1</accession>
<evidence type="ECO:0000259" key="4">
    <source>
        <dbReference type="Pfam" id="PF01464"/>
    </source>
</evidence>
<evidence type="ECO:0000256" key="3">
    <source>
        <dbReference type="SAM" id="Phobius"/>
    </source>
</evidence>
<dbReference type="RefSeq" id="WP_137097430.1">
    <property type="nucleotide sequence ID" value="NZ_SWMS01000049.1"/>
</dbReference>
<keyword evidence="3" id="KW-0472">Membrane</keyword>
<dbReference type="Pfam" id="PF01464">
    <property type="entry name" value="SLT"/>
    <property type="match status" value="1"/>
</dbReference>
<dbReference type="PANTHER" id="PTHR37813:SF1">
    <property type="entry name" value="FELS-2 PROPHAGE PROTEIN"/>
    <property type="match status" value="1"/>
</dbReference>
<reference evidence="6 7" key="1">
    <citation type="journal article" date="2015" name="Antonie Van Leeuwenhoek">
        <title>Prauserella endophytica sp. nov., an endophytic actinobacterium isolated from Tamarix taklamakanensis.</title>
        <authorList>
            <person name="Liu J.M."/>
            <person name="Habden X."/>
            <person name="Guo L."/>
            <person name="Tuo L."/>
            <person name="Jiang Z.K."/>
            <person name="Liu S.W."/>
            <person name="Liu X.F."/>
            <person name="Chen L."/>
            <person name="Li R.F."/>
            <person name="Zhang Y.Q."/>
            <person name="Sun C.H."/>
        </authorList>
    </citation>
    <scope>NUCLEOTIDE SEQUENCE [LARGE SCALE GENOMIC DNA]</scope>
    <source>
        <strain evidence="6 7">CGMCC 4.7182</strain>
    </source>
</reference>
<keyword evidence="3" id="KW-0812">Transmembrane</keyword>
<comment type="caution">
    <text evidence="6">The sequence shown here is derived from an EMBL/GenBank/DDBJ whole genome shotgun (WGS) entry which is preliminary data.</text>
</comment>
<protein>
    <submittedName>
        <fullName evidence="6">Phage tail tape measure protein</fullName>
    </submittedName>
</protein>
<sequence length="1269" mass="133902">MANQSRDLTIAVGWKDDALDRGTRRSAASVRQLGRELDRSQRQIELTNKRIADDEKKLQQEIVNRHKKQLAAMNDVGQTVAGIGVGILAASGAAVKAAIDWESAWTGVTKTVEGTPEQMAALEGSLRDLAKTLPASHQEIAAVAEAAGQLGIKRDAIAGFTKTMIDLGNTTNLTAEEAATSIAQIANIMGTSQKDVDRFGSALVALGNDGASTEAEILEMTKRLAGAGQLIGASETDVLALANAMASIGISAEAGGGSMSRVMQKIYVAVQEGEGAVSGFAKVAGMSASQFSEAFRKDPVAAINAFIVGLNNVEKQGGNVVGVLQQLGIRSSEDLRTVLGLKGATDLLSESLKTGSEAWKTNSALTDEANKRYETAAAQIEMAWNKIKDAAITVGGAIAPVIAGVADSVGALVDWFSKLPAPVQQAVGVLGSLVGIASLIGGGMLLLIPRLVETKNALADLGFSMEGVGRRTGRFVSAMSKAGAAASALAFAAAGMEALFGREMGYDMEAMTLGLERWAKQNQVSGEAARFLGENARDLAADLEQVSSWSNFLAGPAQDIMGFFSFGQYEGSIDASATRIAKLGDALGQLVKDGKPKVAADAFERIAKMANEAGISTDELRGMMPGYSAAVEVAGAKTKEAGDKIGQAGAQAQQTNPALESLARHFGLAGDEAEKAAQDMLEEWGQAFAEFAPLVGAYEQALEQKRTAEEEAAQATAASLGKEEGGATKSWKDFVGEVKLTAGEYIAQLEQMVANQEQWASNMVNLAGRIPPAMLDELARMGPEGADMVALLNEMTGQELQRTVELWRQSGRAAGDQFAGRLKDADPVLRAIADKLGQGVANKIREGMAKRGTTVFEEARRQGIRIDQGVDVNRPRIVRVRADTSSAETTISNAVRRMDNRLRGLEDTTVNVRAQFTYAGFRIPKHQSDTGYATGGPIRGPGGPKDDLVPIWASNGEFMQPTDAVNYYGVGFMEAIRRKQLPRGWDGSAMPGFAEGGRITGTPTVFYKGSQRGVEGKINLAAFGPLVWRDFMNSGMGGGMNSGPPPSGGWGGGVERWRSVALAALAYTGSPASWIGSLLRRMNQESGGNQFAINNWDINAARGTPSKGLMQTIDPTFYAYARELAHRGPYDPFANIVASIRYANARYGSAPVGWNRAGGYDEGGIATGAGLLAKKVIAPERVLSPRQTESFEQLVRVLDTKRGLPASPAASTTRATGEAIGAAVTQAVGKALGGLRVSGELVERNGSIVGLVRNVVVQEMDDELAFRRR</sequence>
<feature type="domain" description="Transglycosylase SLT" evidence="4">
    <location>
        <begin position="1082"/>
        <end position="1164"/>
    </location>
</feature>
<dbReference type="NCBIfam" id="TIGR01760">
    <property type="entry name" value="tape_meas_TP901"/>
    <property type="match status" value="1"/>
</dbReference>
<evidence type="ECO:0000313" key="7">
    <source>
        <dbReference type="Proteomes" id="UP000309992"/>
    </source>
</evidence>
<dbReference type="Proteomes" id="UP000309992">
    <property type="component" value="Unassembled WGS sequence"/>
</dbReference>
<feature type="transmembrane region" description="Helical" evidence="3">
    <location>
        <begin position="426"/>
        <end position="448"/>
    </location>
</feature>
<keyword evidence="1" id="KW-1188">Viral release from host cell</keyword>
<keyword evidence="2" id="KW-0175">Coiled coil</keyword>
<dbReference type="SUPFAM" id="SSF53955">
    <property type="entry name" value="Lysozyme-like"/>
    <property type="match status" value="1"/>
</dbReference>
<dbReference type="CDD" id="cd13402">
    <property type="entry name" value="LT_TF-like"/>
    <property type="match status" value="1"/>
</dbReference>
<dbReference type="InterPro" id="IPR010090">
    <property type="entry name" value="Phage_tape_meas"/>
</dbReference>
<evidence type="ECO:0000256" key="1">
    <source>
        <dbReference type="ARBA" id="ARBA00022612"/>
    </source>
</evidence>